<evidence type="ECO:0000313" key="5">
    <source>
        <dbReference type="RefSeq" id="XP_039145598.1"/>
    </source>
</evidence>
<dbReference type="AlphaFoldDB" id="A0AB40D004"/>
<dbReference type="PANTHER" id="PTHR31286">
    <property type="entry name" value="GLYCINE-RICH CELL WALL STRUCTURAL PROTEIN 1.8-LIKE"/>
    <property type="match status" value="1"/>
</dbReference>
<dbReference type="Pfam" id="PF14111">
    <property type="entry name" value="DUF4283"/>
    <property type="match status" value="1"/>
</dbReference>
<evidence type="ECO:0000259" key="3">
    <source>
        <dbReference type="Pfam" id="PF14392"/>
    </source>
</evidence>
<feature type="region of interest" description="Disordered" evidence="1">
    <location>
        <begin position="1"/>
        <end position="39"/>
    </location>
</feature>
<feature type="domain" description="DUF4283" evidence="2">
    <location>
        <begin position="65"/>
        <end position="146"/>
    </location>
</feature>
<feature type="region of interest" description="Disordered" evidence="1">
    <location>
        <begin position="435"/>
        <end position="504"/>
    </location>
</feature>
<feature type="compositionally biased region" description="Acidic residues" evidence="1">
    <location>
        <begin position="436"/>
        <end position="463"/>
    </location>
</feature>
<feature type="region of interest" description="Disordered" evidence="1">
    <location>
        <begin position="250"/>
        <end position="276"/>
    </location>
</feature>
<evidence type="ECO:0000256" key="1">
    <source>
        <dbReference type="SAM" id="MobiDB-lite"/>
    </source>
</evidence>
<dbReference type="Proteomes" id="UP001515500">
    <property type="component" value="Chromosome 18"/>
</dbReference>
<gene>
    <name evidence="5" type="primary">LOC120282820</name>
</gene>
<feature type="compositionally biased region" description="Polar residues" evidence="1">
    <location>
        <begin position="250"/>
        <end position="261"/>
    </location>
</feature>
<dbReference type="InterPro" id="IPR025836">
    <property type="entry name" value="Zn_knuckle_CX2CX4HX4C"/>
</dbReference>
<sequence length="504" mass="55068">MASGGQTPLPPSTHPPPSSWAQVASSGNRSYESSPLHNPQLLDKLKNSSTSFVKLDADSLSRAHQKFQHALYGKFFGKPSPFDQVRKYLMAKWAMVRDLQISDLPNGFLLIRCAVFEDMQKLLTEGPWTLNGLTLQLAPWRPFFELTFVKLSTAAVWVQLHNLPVELWDGESLDNITSHLGNLLKVDEFTLKLTRSKFARVCIEIDLSKPICRGFWVGDDTHRVFVVVLYERLPTFCYSCGIIGHGTNSCSHSTTTGENRTSPPPRFPRGSAVSSVRTEDVVEGMEMDSIANNLQGAVNPVDSTPDSEFGSWMLVSRRRGRARGRGASHRSDSVSVGTAAEENSAHSLPRGVPSQEASLLMQTLAPCESRQPGIASLPDTSSVPNVALINSSLTRSGSPPPIIHSSILNTTKLVGSPSENLHAMAVDRVITALDDGNLDDSDQEDEDSDDSEDAMSDEDDGPDDSMTLVQYQEEVRKETLARKSSHVMGSSLKKGRTDNGNSSS</sequence>
<organism evidence="4 5">
    <name type="scientific">Dioscorea cayennensis subsp. rotundata</name>
    <name type="common">White Guinea yam</name>
    <name type="synonym">Dioscorea rotundata</name>
    <dbReference type="NCBI Taxonomy" id="55577"/>
    <lineage>
        <taxon>Eukaryota</taxon>
        <taxon>Viridiplantae</taxon>
        <taxon>Streptophyta</taxon>
        <taxon>Embryophyta</taxon>
        <taxon>Tracheophyta</taxon>
        <taxon>Spermatophyta</taxon>
        <taxon>Magnoliopsida</taxon>
        <taxon>Liliopsida</taxon>
        <taxon>Dioscoreales</taxon>
        <taxon>Dioscoreaceae</taxon>
        <taxon>Dioscorea</taxon>
    </lineage>
</organism>
<dbReference type="RefSeq" id="XP_039145598.1">
    <property type="nucleotide sequence ID" value="XM_039289664.1"/>
</dbReference>
<feature type="compositionally biased region" description="Pro residues" evidence="1">
    <location>
        <begin position="8"/>
        <end position="18"/>
    </location>
</feature>
<proteinExistence type="predicted"/>
<dbReference type="Pfam" id="PF14392">
    <property type="entry name" value="zf-CCHC_4"/>
    <property type="match status" value="1"/>
</dbReference>
<keyword evidence="4" id="KW-1185">Reference proteome</keyword>
<feature type="domain" description="Zinc knuckle CX2CX4HX4C" evidence="3">
    <location>
        <begin position="230"/>
        <end position="251"/>
    </location>
</feature>
<evidence type="ECO:0000313" key="4">
    <source>
        <dbReference type="Proteomes" id="UP001515500"/>
    </source>
</evidence>
<accession>A0AB40D004</accession>
<feature type="compositionally biased region" description="Polar residues" evidence="1">
    <location>
        <begin position="20"/>
        <end position="37"/>
    </location>
</feature>
<evidence type="ECO:0000259" key="2">
    <source>
        <dbReference type="Pfam" id="PF14111"/>
    </source>
</evidence>
<dbReference type="GeneID" id="120282820"/>
<name>A0AB40D004_DIOCR</name>
<feature type="region of interest" description="Disordered" evidence="1">
    <location>
        <begin position="320"/>
        <end position="353"/>
    </location>
</feature>
<dbReference type="InterPro" id="IPR040256">
    <property type="entry name" value="At4g02000-like"/>
</dbReference>
<protein>
    <submittedName>
        <fullName evidence="5">Uncharacterized protein LOC120282820</fullName>
    </submittedName>
</protein>
<reference evidence="5" key="1">
    <citation type="submission" date="2025-08" db="UniProtKB">
        <authorList>
            <consortium name="RefSeq"/>
        </authorList>
    </citation>
    <scope>IDENTIFICATION</scope>
</reference>
<dbReference type="PANTHER" id="PTHR31286:SF180">
    <property type="entry name" value="OS10G0362600 PROTEIN"/>
    <property type="match status" value="1"/>
</dbReference>
<dbReference type="InterPro" id="IPR025558">
    <property type="entry name" value="DUF4283"/>
</dbReference>